<evidence type="ECO:0000313" key="2">
    <source>
        <dbReference type="EMBL" id="GAA2029149.1"/>
    </source>
</evidence>
<dbReference type="InterPro" id="IPR000182">
    <property type="entry name" value="GNAT_dom"/>
</dbReference>
<feature type="domain" description="N-acetyltransferase" evidence="1">
    <location>
        <begin position="124"/>
        <end position="257"/>
    </location>
</feature>
<gene>
    <name evidence="2" type="ORF">GCM10009839_30690</name>
</gene>
<dbReference type="Gene3D" id="3.40.630.30">
    <property type="match status" value="1"/>
</dbReference>
<dbReference type="EMBL" id="BAAAQN010000015">
    <property type="protein sequence ID" value="GAA2029149.1"/>
    <property type="molecule type" value="Genomic_DNA"/>
</dbReference>
<proteinExistence type="predicted"/>
<dbReference type="InterPro" id="IPR056935">
    <property type="entry name" value="Rv0428c-like_C"/>
</dbReference>
<sequence>MLVTEPATSLETGLQERAARSVPAESIDRVGGWWLRHAPGCSWWVASVLPHGDGTRAELAERVDAAEAYCAARGVPTLVQMTPGAMPDQLDALLAERGYERKASVSLQIASTAEVLARTPRGELRVRLQEQPTREWFDVLHQVVGGDAEAQWKLMRRIAEPAAYAGVQLGDQTVAVGRAVAETGWAGVFSMATLPAARGKGAAAAVIGALADWASVNDADRMYLQVEHENVGAVRIYGRFGFSELRPFYFRMKDTGGVGGAGGAGGTAAG</sequence>
<accession>A0ABP5FPK0</accession>
<reference evidence="3" key="1">
    <citation type="journal article" date="2019" name="Int. J. Syst. Evol. Microbiol.">
        <title>The Global Catalogue of Microorganisms (GCM) 10K type strain sequencing project: providing services to taxonomists for standard genome sequencing and annotation.</title>
        <authorList>
            <consortium name="The Broad Institute Genomics Platform"/>
            <consortium name="The Broad Institute Genome Sequencing Center for Infectious Disease"/>
            <person name="Wu L."/>
            <person name="Ma J."/>
        </authorList>
    </citation>
    <scope>NUCLEOTIDE SEQUENCE [LARGE SCALE GENOMIC DNA]</scope>
    <source>
        <strain evidence="3">JCM 16014</strain>
    </source>
</reference>
<dbReference type="PROSITE" id="PS51186">
    <property type="entry name" value="GNAT"/>
    <property type="match status" value="1"/>
</dbReference>
<evidence type="ECO:0000259" key="1">
    <source>
        <dbReference type="PROSITE" id="PS51186"/>
    </source>
</evidence>
<dbReference type="SUPFAM" id="SSF55729">
    <property type="entry name" value="Acyl-CoA N-acyltransferases (Nat)"/>
    <property type="match status" value="1"/>
</dbReference>
<organism evidence="2 3">
    <name type="scientific">Catenulispora yoronensis</name>
    <dbReference type="NCBI Taxonomy" id="450799"/>
    <lineage>
        <taxon>Bacteria</taxon>
        <taxon>Bacillati</taxon>
        <taxon>Actinomycetota</taxon>
        <taxon>Actinomycetes</taxon>
        <taxon>Catenulisporales</taxon>
        <taxon>Catenulisporaceae</taxon>
        <taxon>Catenulispora</taxon>
    </lineage>
</organism>
<name>A0ABP5FPK0_9ACTN</name>
<protein>
    <recommendedName>
        <fullName evidence="1">N-acetyltransferase domain-containing protein</fullName>
    </recommendedName>
</protein>
<comment type="caution">
    <text evidence="2">The sequence shown here is derived from an EMBL/GenBank/DDBJ whole genome shotgun (WGS) entry which is preliminary data.</text>
</comment>
<dbReference type="Proteomes" id="UP001500751">
    <property type="component" value="Unassembled WGS sequence"/>
</dbReference>
<dbReference type="InterPro" id="IPR016181">
    <property type="entry name" value="Acyl_CoA_acyltransferase"/>
</dbReference>
<evidence type="ECO:0000313" key="3">
    <source>
        <dbReference type="Proteomes" id="UP001500751"/>
    </source>
</evidence>
<dbReference type="Pfam" id="PF24553">
    <property type="entry name" value="Rv0428c_C"/>
    <property type="match status" value="1"/>
</dbReference>
<keyword evidence="3" id="KW-1185">Reference proteome</keyword>